<organism evidence="1 2">
    <name type="scientific">Dethiosulfatarculus sandiegensis</name>
    <dbReference type="NCBI Taxonomy" id="1429043"/>
    <lineage>
        <taxon>Bacteria</taxon>
        <taxon>Pseudomonadati</taxon>
        <taxon>Thermodesulfobacteriota</taxon>
        <taxon>Desulfarculia</taxon>
        <taxon>Desulfarculales</taxon>
        <taxon>Desulfarculaceae</taxon>
        <taxon>Dethiosulfatarculus</taxon>
    </lineage>
</organism>
<dbReference type="EMBL" id="AZAC01000003">
    <property type="protein sequence ID" value="KIX15439.1"/>
    <property type="molecule type" value="Genomic_DNA"/>
</dbReference>
<comment type="caution">
    <text evidence="1">The sequence shown here is derived from an EMBL/GenBank/DDBJ whole genome shotgun (WGS) entry which is preliminary data.</text>
</comment>
<sequence>MLAEGKLIITCMYREKKWEVEFDGFHSERQDVFTPFE</sequence>
<dbReference type="AlphaFoldDB" id="A0A0D2JBD4"/>
<gene>
    <name evidence="1" type="ORF">X474_03865</name>
</gene>
<evidence type="ECO:0000313" key="1">
    <source>
        <dbReference type="EMBL" id="KIX15439.1"/>
    </source>
</evidence>
<evidence type="ECO:0000313" key="2">
    <source>
        <dbReference type="Proteomes" id="UP000032233"/>
    </source>
</evidence>
<keyword evidence="2" id="KW-1185">Reference proteome</keyword>
<reference evidence="1 2" key="1">
    <citation type="submission" date="2013-11" db="EMBL/GenBank/DDBJ databases">
        <title>Metagenomic analysis of a methanogenic consortium involved in long chain n-alkane degradation.</title>
        <authorList>
            <person name="Davidova I.A."/>
            <person name="Callaghan A.V."/>
            <person name="Wawrik B."/>
            <person name="Pruitt S."/>
            <person name="Marks C."/>
            <person name="Duncan K.E."/>
            <person name="Suflita J.M."/>
        </authorList>
    </citation>
    <scope>NUCLEOTIDE SEQUENCE [LARGE SCALE GENOMIC DNA]</scope>
    <source>
        <strain evidence="1 2">SPR</strain>
    </source>
</reference>
<protein>
    <submittedName>
        <fullName evidence="1">Uncharacterized protein</fullName>
    </submittedName>
</protein>
<name>A0A0D2JBD4_9BACT</name>
<dbReference type="InParanoid" id="A0A0D2JBD4"/>
<accession>A0A0D2JBD4</accession>
<proteinExistence type="predicted"/>
<dbReference type="Proteomes" id="UP000032233">
    <property type="component" value="Unassembled WGS sequence"/>
</dbReference>